<dbReference type="Gene3D" id="1.25.40.10">
    <property type="entry name" value="Tetratricopeptide repeat domain"/>
    <property type="match status" value="2"/>
</dbReference>
<gene>
    <name evidence="3" type="ORF">R3W88_027800</name>
</gene>
<sequence>MYYATVFFEICSKEKKYIWATLRQVKYNFLCILVCSKKAQTFKTLTKPKSLSSRNCQLFSRIVPDLHCRRSSTALTLFLRPPPPPKETHNTMNTINPFSAKTIQIDKKINHSLHHHRSILSKPFSYLCFRTPLVPSFLPIKASSSLSFQNPETPKSINPQNPFSVLFSVLKPTIIATITAISLLLTRFYFNPKPAFAVSLSSPHTTEANVKDSASDEENEKALESFLLSNPNDIDALRNLMEIEIKNRKLVDAISTIDKLIELEPNETEWLLLKSHLYVYNGELELAKIGFSEILKKDPLRVEAYHGLVMVASQEDSVEELKEIKKKVEEGIKMCDKESKKSEMRDFMLLLAQIWVIESKYEDALKVYQELVKEEPKDFRPYLCQGIIHTLLRKKDEAEKSFEEYRRLVPQGHPYARYFDDNLIATKLFSQKVESERYGD</sequence>
<dbReference type="GO" id="GO:0009535">
    <property type="term" value="C:chloroplast thylakoid membrane"/>
    <property type="evidence" value="ECO:0007669"/>
    <property type="project" value="TreeGrafter"/>
</dbReference>
<evidence type="ECO:0000256" key="1">
    <source>
        <dbReference type="PROSITE-ProRule" id="PRU00339"/>
    </source>
</evidence>
<evidence type="ECO:0000313" key="4">
    <source>
        <dbReference type="Proteomes" id="UP001311915"/>
    </source>
</evidence>
<dbReference type="SUPFAM" id="SSF48452">
    <property type="entry name" value="TPR-like"/>
    <property type="match status" value="1"/>
</dbReference>
<dbReference type="PROSITE" id="PS50005">
    <property type="entry name" value="TPR"/>
    <property type="match status" value="1"/>
</dbReference>
<dbReference type="PANTHER" id="PTHR26312">
    <property type="entry name" value="TETRATRICOPEPTIDE REPEAT PROTEIN 5"/>
    <property type="match status" value="1"/>
</dbReference>
<accession>A0AAV9LH17</accession>
<dbReference type="SMART" id="SM00028">
    <property type="entry name" value="TPR"/>
    <property type="match status" value="3"/>
</dbReference>
<keyword evidence="4" id="KW-1185">Reference proteome</keyword>
<organism evidence="3 4">
    <name type="scientific">Solanum pinnatisectum</name>
    <name type="common">tansyleaf nightshade</name>
    <dbReference type="NCBI Taxonomy" id="50273"/>
    <lineage>
        <taxon>Eukaryota</taxon>
        <taxon>Viridiplantae</taxon>
        <taxon>Streptophyta</taxon>
        <taxon>Embryophyta</taxon>
        <taxon>Tracheophyta</taxon>
        <taxon>Spermatophyta</taxon>
        <taxon>Magnoliopsida</taxon>
        <taxon>eudicotyledons</taxon>
        <taxon>Gunneridae</taxon>
        <taxon>Pentapetalae</taxon>
        <taxon>asterids</taxon>
        <taxon>lamiids</taxon>
        <taxon>Solanales</taxon>
        <taxon>Solanaceae</taxon>
        <taxon>Solanoideae</taxon>
        <taxon>Solaneae</taxon>
        <taxon>Solanum</taxon>
    </lineage>
</organism>
<dbReference type="AlphaFoldDB" id="A0AAV9LH17"/>
<keyword evidence="2" id="KW-0175">Coiled coil</keyword>
<feature type="repeat" description="TPR" evidence="1">
    <location>
        <begin position="345"/>
        <end position="378"/>
    </location>
</feature>
<feature type="coiled-coil region" evidence="2">
    <location>
        <begin position="311"/>
        <end position="338"/>
    </location>
</feature>
<comment type="caution">
    <text evidence="3">The sequence shown here is derived from an EMBL/GenBank/DDBJ whole genome shotgun (WGS) entry which is preliminary data.</text>
</comment>
<evidence type="ECO:0000256" key="2">
    <source>
        <dbReference type="SAM" id="Coils"/>
    </source>
</evidence>
<evidence type="ECO:0000313" key="3">
    <source>
        <dbReference type="EMBL" id="KAK4725021.1"/>
    </source>
</evidence>
<protein>
    <recommendedName>
        <fullName evidence="5">Chloroplast lumen common family protein</fullName>
    </recommendedName>
</protein>
<proteinExistence type="predicted"/>
<dbReference type="InterPro" id="IPR019734">
    <property type="entry name" value="TPR_rpt"/>
</dbReference>
<name>A0AAV9LH17_9SOLN</name>
<dbReference type="InterPro" id="IPR011990">
    <property type="entry name" value="TPR-like_helical_dom_sf"/>
</dbReference>
<evidence type="ECO:0008006" key="5">
    <source>
        <dbReference type="Google" id="ProtNLM"/>
    </source>
</evidence>
<reference evidence="3 4" key="1">
    <citation type="submission" date="2023-10" db="EMBL/GenBank/DDBJ databases">
        <title>Genome-Wide Identification Analysis in wild type Solanum Pinnatisectum Reveals Some Genes Defensing Phytophthora Infestans.</title>
        <authorList>
            <person name="Sun C."/>
        </authorList>
    </citation>
    <scope>NUCLEOTIDE SEQUENCE [LARGE SCALE GENOMIC DNA]</scope>
    <source>
        <strain evidence="3">LQN</strain>
        <tissue evidence="3">Leaf</tissue>
    </source>
</reference>
<dbReference type="PANTHER" id="PTHR26312:SF67">
    <property type="entry name" value="PROTEIN SLOW GREEN 1, CHLOROPLASTIC"/>
    <property type="match status" value="1"/>
</dbReference>
<dbReference type="EMBL" id="JAWPEI010000006">
    <property type="protein sequence ID" value="KAK4725021.1"/>
    <property type="molecule type" value="Genomic_DNA"/>
</dbReference>
<keyword evidence="1" id="KW-0802">TPR repeat</keyword>
<dbReference type="Proteomes" id="UP001311915">
    <property type="component" value="Unassembled WGS sequence"/>
</dbReference>